<dbReference type="Proteomes" id="UP000017842">
    <property type="component" value="Unassembled WGS sequence"/>
</dbReference>
<keyword evidence="8" id="KW-1185">Reference proteome</keyword>
<comment type="similarity">
    <text evidence="2">Belongs to the autoinducer-2 exporter (AI-2E) (TC 2.A.86) family.</text>
</comment>
<dbReference type="GO" id="GO:0016020">
    <property type="term" value="C:membrane"/>
    <property type="evidence" value="ECO:0007669"/>
    <property type="project" value="UniProtKB-SubCell"/>
</dbReference>
<proteinExistence type="inferred from homology"/>
<dbReference type="eggNOG" id="COG0628">
    <property type="taxonomic scope" value="Bacteria"/>
</dbReference>
<feature type="transmembrane region" description="Helical" evidence="6">
    <location>
        <begin position="36"/>
        <end position="54"/>
    </location>
</feature>
<evidence type="ECO:0000256" key="3">
    <source>
        <dbReference type="ARBA" id="ARBA00022692"/>
    </source>
</evidence>
<feature type="transmembrane region" description="Helical" evidence="6">
    <location>
        <begin position="214"/>
        <end position="235"/>
    </location>
</feature>
<comment type="caution">
    <text evidence="7">The sequence shown here is derived from an EMBL/GenBank/DDBJ whole genome shotgun (WGS) entry which is preliminary data.</text>
</comment>
<dbReference type="PANTHER" id="PTHR21716">
    <property type="entry name" value="TRANSMEMBRANE PROTEIN"/>
    <property type="match status" value="1"/>
</dbReference>
<keyword evidence="3 6" id="KW-0812">Transmembrane</keyword>
<organism evidence="7 8">
    <name type="scientific">Methyloglobulus morosus KoM1</name>
    <dbReference type="NCBI Taxonomy" id="1116472"/>
    <lineage>
        <taxon>Bacteria</taxon>
        <taxon>Pseudomonadati</taxon>
        <taxon>Pseudomonadota</taxon>
        <taxon>Gammaproteobacteria</taxon>
        <taxon>Methylococcales</taxon>
        <taxon>Methylococcaceae</taxon>
        <taxon>Methyloglobulus</taxon>
    </lineage>
</organism>
<protein>
    <submittedName>
        <fullName evidence="7">Calcium-translocating P-type ATPase, PMCA-type</fullName>
        <ecNumber evidence="7">3.6.3.8</ecNumber>
    </submittedName>
</protein>
<keyword evidence="7" id="KW-0378">Hydrolase</keyword>
<sequence>MTDFLSSPPFKYAVPVALLGCLFWLGFAVLRNFFLIIIWALIIAYIMWPAYRWLKAQLHNRATLSAAVMTGFISALIVLTVFWLVNLLQGEVESVYRSLLTIFTHPPKNIPDNISQIPWLGNYLQQYLDQLNADEAGVRGQLLDWAKQWLGELIRFLRGIGRNIINVGFVLVTLFFCFRDGQQAGLQLRRGFGYFLGQYQAIYLQAAGNTTRAVVYGLVLAALGQGLIAGIGYSVAGANAPVLLGAMTALLAMMPMGAVLVWLPVSIAIMLLGEFWHGIGLLLWGIFAISTIDNVIRPLVISGAGDIPFLVGVFGVFGGLSAFGVVGLFLGPIILSLVLSVWQVWISQLTTPENPP</sequence>
<dbReference type="PATRIC" id="fig|1116472.3.peg.1933"/>
<keyword evidence="4 6" id="KW-1133">Transmembrane helix</keyword>
<dbReference type="Pfam" id="PF01594">
    <property type="entry name" value="AI-2E_transport"/>
    <property type="match status" value="1"/>
</dbReference>
<dbReference type="OrthoDB" id="5298283at2"/>
<comment type="subcellular location">
    <subcellularLocation>
        <location evidence="1">Membrane</location>
        <topology evidence="1">Multi-pass membrane protein</topology>
    </subcellularLocation>
</comment>
<dbReference type="STRING" id="1116472.MGMO_62c00070"/>
<evidence type="ECO:0000313" key="8">
    <source>
        <dbReference type="Proteomes" id="UP000017842"/>
    </source>
</evidence>
<accession>V5BWN8</accession>
<feature type="transmembrane region" description="Helical" evidence="6">
    <location>
        <begin position="12"/>
        <end position="30"/>
    </location>
</feature>
<feature type="transmembrane region" description="Helical" evidence="6">
    <location>
        <begin position="242"/>
        <end position="263"/>
    </location>
</feature>
<keyword evidence="5 6" id="KW-0472">Membrane</keyword>
<dbReference type="RefSeq" id="WP_023494695.1">
    <property type="nucleotide sequence ID" value="NZ_AYLO01000060.1"/>
</dbReference>
<dbReference type="InterPro" id="IPR002549">
    <property type="entry name" value="AI-2E-like"/>
</dbReference>
<evidence type="ECO:0000313" key="7">
    <source>
        <dbReference type="EMBL" id="ESS72274.1"/>
    </source>
</evidence>
<name>V5BWN8_9GAMM</name>
<reference evidence="7 8" key="1">
    <citation type="journal article" date="2013" name="Genome Announc.">
        <title>Draft Genome Sequence of the Methanotrophic Gammaproteobacterium Methyloglobulus morosus DSM 22980 Strain KoM1.</title>
        <authorList>
            <person name="Poehlein A."/>
            <person name="Deutzmann J.S."/>
            <person name="Daniel R."/>
            <person name="Simeonova D.D."/>
        </authorList>
    </citation>
    <scope>NUCLEOTIDE SEQUENCE [LARGE SCALE GENOMIC DNA]</scope>
    <source>
        <strain evidence="7 8">KoM1</strain>
    </source>
</reference>
<feature type="transmembrane region" description="Helical" evidence="6">
    <location>
        <begin position="275"/>
        <end position="296"/>
    </location>
</feature>
<gene>
    <name evidence="7" type="ORF">MGMO_62c00070</name>
</gene>
<evidence type="ECO:0000256" key="1">
    <source>
        <dbReference type="ARBA" id="ARBA00004141"/>
    </source>
</evidence>
<dbReference type="PANTHER" id="PTHR21716:SF4">
    <property type="entry name" value="TRANSMEMBRANE PROTEIN 245"/>
    <property type="match status" value="1"/>
</dbReference>
<dbReference type="EC" id="3.6.3.8" evidence="7"/>
<feature type="transmembrane region" description="Helical" evidence="6">
    <location>
        <begin position="66"/>
        <end position="85"/>
    </location>
</feature>
<dbReference type="AlphaFoldDB" id="V5BWN8"/>
<evidence type="ECO:0000256" key="4">
    <source>
        <dbReference type="ARBA" id="ARBA00022989"/>
    </source>
</evidence>
<feature type="transmembrane region" description="Helical" evidence="6">
    <location>
        <begin position="308"/>
        <end position="335"/>
    </location>
</feature>
<evidence type="ECO:0000256" key="2">
    <source>
        <dbReference type="ARBA" id="ARBA00009773"/>
    </source>
</evidence>
<dbReference type="EMBL" id="AYLO01000060">
    <property type="protein sequence ID" value="ESS72274.1"/>
    <property type="molecule type" value="Genomic_DNA"/>
</dbReference>
<evidence type="ECO:0000256" key="6">
    <source>
        <dbReference type="SAM" id="Phobius"/>
    </source>
</evidence>
<evidence type="ECO:0000256" key="5">
    <source>
        <dbReference type="ARBA" id="ARBA00023136"/>
    </source>
</evidence>
<dbReference type="GO" id="GO:0016787">
    <property type="term" value="F:hydrolase activity"/>
    <property type="evidence" value="ECO:0007669"/>
    <property type="project" value="UniProtKB-KW"/>
</dbReference>